<keyword evidence="6 8" id="KW-0594">Phospholipid biosynthesis</keyword>
<protein>
    <recommendedName>
        <fullName evidence="8">Glycerol-3-phosphate dehydrogenase [NAD(P)+]</fullName>
        <ecNumber evidence="8">1.1.1.94</ecNumber>
    </recommendedName>
    <alternativeName>
        <fullName evidence="8">NAD(P)(+)-dependent glycerol-3-phosphate dehydrogenase</fullName>
    </alternativeName>
    <alternativeName>
        <fullName evidence="8">NAD(P)H-dependent dihydroxyacetone-phosphate reductase</fullName>
    </alternativeName>
</protein>
<feature type="binding site" evidence="8">
    <location>
        <position position="143"/>
    </location>
    <ligand>
        <name>sn-glycerol 3-phosphate</name>
        <dbReference type="ChEBI" id="CHEBI:57597"/>
    </ligand>
</feature>
<evidence type="ECO:0000256" key="2">
    <source>
        <dbReference type="ARBA" id="ARBA00022516"/>
    </source>
</evidence>
<accession>A0ABN4AX78</accession>
<evidence type="ECO:0000256" key="3">
    <source>
        <dbReference type="ARBA" id="ARBA00022857"/>
    </source>
</evidence>
<comment type="similarity">
    <text evidence="1 8 9">Belongs to the NAD-dependent glycerol-3-phosphate dehydrogenase family.</text>
</comment>
<dbReference type="Gene3D" id="1.10.1040.10">
    <property type="entry name" value="N-(1-d-carboxylethyl)-l-norvaline Dehydrogenase, domain 2"/>
    <property type="match status" value="1"/>
</dbReference>
<feature type="binding site" evidence="8">
    <location>
        <position position="33"/>
    </location>
    <ligand>
        <name>NADPH</name>
        <dbReference type="ChEBI" id="CHEBI:57783"/>
    </ligand>
</feature>
<evidence type="ECO:0000256" key="6">
    <source>
        <dbReference type="ARBA" id="ARBA00023209"/>
    </source>
</evidence>
<feature type="binding site" evidence="8">
    <location>
        <position position="285"/>
    </location>
    <ligand>
        <name>NADPH</name>
        <dbReference type="ChEBI" id="CHEBI:57783"/>
    </ligand>
</feature>
<feature type="binding site" evidence="8">
    <location>
        <position position="50"/>
    </location>
    <ligand>
        <name>NADPH</name>
        <dbReference type="ChEBI" id="CHEBI:57783"/>
    </ligand>
</feature>
<feature type="binding site" evidence="8">
    <location>
        <position position="261"/>
    </location>
    <ligand>
        <name>sn-glycerol 3-phosphate</name>
        <dbReference type="ChEBI" id="CHEBI:57597"/>
    </ligand>
</feature>
<comment type="caution">
    <text evidence="8">Lacks conserved residue(s) required for the propagation of feature annotation.</text>
</comment>
<comment type="pathway">
    <text evidence="8">Membrane lipid metabolism; glycerophospholipid metabolism.</text>
</comment>
<feature type="domain" description="Glycerol-3-phosphate dehydrogenase NAD-dependent N-terminal" evidence="11">
    <location>
        <begin position="8"/>
        <end position="162"/>
    </location>
</feature>
<evidence type="ECO:0000256" key="7">
    <source>
        <dbReference type="ARBA" id="ARBA00023264"/>
    </source>
</evidence>
<evidence type="ECO:0000259" key="12">
    <source>
        <dbReference type="Pfam" id="PF07479"/>
    </source>
</evidence>
<organism evidence="13 14">
    <name type="scientific">Taylorella equigenitalis ATCC 35865</name>
    <dbReference type="NCBI Taxonomy" id="743973"/>
    <lineage>
        <taxon>Bacteria</taxon>
        <taxon>Pseudomonadati</taxon>
        <taxon>Pseudomonadota</taxon>
        <taxon>Betaproteobacteria</taxon>
        <taxon>Burkholderiales</taxon>
        <taxon>Alcaligenaceae</taxon>
        <taxon>Taylorella</taxon>
    </lineage>
</organism>
<dbReference type="InterPro" id="IPR008927">
    <property type="entry name" value="6-PGluconate_DH-like_C_sf"/>
</dbReference>
<dbReference type="InterPro" id="IPR006109">
    <property type="entry name" value="G3P_DH_NAD-dep_C"/>
</dbReference>
<reference evidence="13 14" key="1">
    <citation type="journal article" date="2012" name="Vet. Microbiol.">
        <title>Comparative genomic analyses of the Taylorellae.</title>
        <authorList>
            <person name="Hauser H."/>
            <person name="Richter D.C."/>
            <person name="van Tonder A."/>
            <person name="Clark L."/>
            <person name="Preston A."/>
        </authorList>
    </citation>
    <scope>NUCLEOTIDE SEQUENCE [LARGE SCALE GENOMIC DNA]</scope>
    <source>
        <strain evidence="13 14">ATCC 35865</strain>
    </source>
</reference>
<keyword evidence="4 8" id="KW-0560">Oxidoreductase</keyword>
<feature type="binding site" evidence="8">
    <location>
        <position position="113"/>
    </location>
    <ligand>
        <name>sn-glycerol 3-phosphate</name>
        <dbReference type="ChEBI" id="CHEBI:57597"/>
    </ligand>
</feature>
<feature type="binding site" evidence="8">
    <location>
        <position position="113"/>
    </location>
    <ligand>
        <name>NADPH</name>
        <dbReference type="ChEBI" id="CHEBI:57783"/>
    </ligand>
</feature>
<feature type="binding site" evidence="8">
    <location>
        <position position="196"/>
    </location>
    <ligand>
        <name>sn-glycerol 3-phosphate</name>
        <dbReference type="ChEBI" id="CHEBI:57597"/>
    </ligand>
</feature>
<evidence type="ECO:0000256" key="9">
    <source>
        <dbReference type="RuleBase" id="RU000437"/>
    </source>
</evidence>
<keyword evidence="7 8" id="KW-1208">Phospholipid metabolism</keyword>
<dbReference type="SUPFAM" id="SSF48179">
    <property type="entry name" value="6-phosphogluconate dehydrogenase C-terminal domain-like"/>
    <property type="match status" value="1"/>
</dbReference>
<evidence type="ECO:0000256" key="10">
    <source>
        <dbReference type="RuleBase" id="RU000439"/>
    </source>
</evidence>
<dbReference type="PROSITE" id="PS00957">
    <property type="entry name" value="NAD_G3PDH"/>
    <property type="match status" value="1"/>
</dbReference>
<evidence type="ECO:0000313" key="13">
    <source>
        <dbReference type="EMBL" id="AFN35247.1"/>
    </source>
</evidence>
<comment type="subcellular location">
    <subcellularLocation>
        <location evidence="8">Cytoplasm</location>
    </subcellularLocation>
</comment>
<sequence>MFTYRTLVIGAGSWGTALATLASLKGEVLLWSRDCKQVEAINSTHHNPSYLSEFPIQDRVRGTCSFEEAKDFLTGDADGFLVILALPVAGMRDGVIQWSKWLPADIPIVWTCKGFESDTGLLPHEIIAKESGFTEVGVLSGPSFAKEVIQGLPVALTVATASDMVIEIATNVLHNGSCRVYGSSDVVGVEVGGALKNIIAIACGISDGLGLGLNARAALITRGLTEMSRLGVAMGALHSTFYGLTGMGDLVLTATGDLSRNRQVGLAIASGRSLEDILSSGLTAEGVRCAQITLSKANELGVALPITEAVCDVLFGGVQPLDAVRKLLIRDAKSE</sequence>
<feature type="binding site" evidence="8">
    <location>
        <position position="259"/>
    </location>
    <ligand>
        <name>sn-glycerol 3-phosphate</name>
        <dbReference type="ChEBI" id="CHEBI:57597"/>
    </ligand>
</feature>
<name>A0ABN4AX78_9BURK</name>
<evidence type="ECO:0000256" key="1">
    <source>
        <dbReference type="ARBA" id="ARBA00011009"/>
    </source>
</evidence>
<gene>
    <name evidence="8 13" type="primary">gpsA</name>
    <name evidence="13" type="ORF">KUI_0146</name>
</gene>
<keyword evidence="8" id="KW-0963">Cytoplasm</keyword>
<feature type="binding site" evidence="8">
    <location>
        <position position="13"/>
    </location>
    <ligand>
        <name>NADPH</name>
        <dbReference type="ChEBI" id="CHEBI:57783"/>
    </ligand>
</feature>
<dbReference type="Pfam" id="PF07479">
    <property type="entry name" value="NAD_Gly3P_dh_C"/>
    <property type="match status" value="1"/>
</dbReference>
<dbReference type="InterPro" id="IPR006168">
    <property type="entry name" value="G3P_DH_NAD-dep"/>
</dbReference>
<feature type="active site" description="Proton acceptor" evidence="8">
    <location>
        <position position="196"/>
    </location>
</feature>
<evidence type="ECO:0000259" key="11">
    <source>
        <dbReference type="Pfam" id="PF01210"/>
    </source>
</evidence>
<dbReference type="EC" id="1.1.1.94" evidence="8"/>
<feature type="binding site" evidence="8">
    <location>
        <position position="145"/>
    </location>
    <ligand>
        <name>NADPH</name>
        <dbReference type="ChEBI" id="CHEBI:57783"/>
    </ligand>
</feature>
<feature type="binding site" evidence="8">
    <location>
        <position position="260"/>
    </location>
    <ligand>
        <name>NADPH</name>
        <dbReference type="ChEBI" id="CHEBI:57783"/>
    </ligand>
</feature>
<keyword evidence="14" id="KW-1185">Reference proteome</keyword>
<feature type="binding site" evidence="8">
    <location>
        <position position="260"/>
    </location>
    <ligand>
        <name>sn-glycerol 3-phosphate</name>
        <dbReference type="ChEBI" id="CHEBI:57597"/>
    </ligand>
</feature>
<keyword evidence="2 8" id="KW-0444">Lipid biosynthesis</keyword>
<keyword evidence="8" id="KW-0547">Nucleotide-binding</keyword>
<dbReference type="NCBIfam" id="NF000942">
    <property type="entry name" value="PRK00094.1-4"/>
    <property type="match status" value="1"/>
</dbReference>
<keyword evidence="8 9" id="KW-0520">NAD</keyword>
<comment type="catalytic activity">
    <reaction evidence="8 10">
        <text>sn-glycerol 3-phosphate + NADP(+) = dihydroxyacetone phosphate + NADPH + H(+)</text>
        <dbReference type="Rhea" id="RHEA:11096"/>
        <dbReference type="ChEBI" id="CHEBI:15378"/>
        <dbReference type="ChEBI" id="CHEBI:57597"/>
        <dbReference type="ChEBI" id="CHEBI:57642"/>
        <dbReference type="ChEBI" id="CHEBI:57783"/>
        <dbReference type="ChEBI" id="CHEBI:58349"/>
        <dbReference type="EC" id="1.1.1.94"/>
    </reaction>
</comment>
<dbReference type="RefSeq" id="WP_014840064.1">
    <property type="nucleotide sequence ID" value="NC_018108.1"/>
</dbReference>
<dbReference type="GO" id="GO:0047952">
    <property type="term" value="F:glycerol-3-phosphate dehydrogenase [NAD(P)+] activity"/>
    <property type="evidence" value="ECO:0007669"/>
    <property type="project" value="UniProtKB-EC"/>
</dbReference>
<comment type="catalytic activity">
    <reaction evidence="8">
        <text>sn-glycerol 3-phosphate + NAD(+) = dihydroxyacetone phosphate + NADH + H(+)</text>
        <dbReference type="Rhea" id="RHEA:11092"/>
        <dbReference type="ChEBI" id="CHEBI:15378"/>
        <dbReference type="ChEBI" id="CHEBI:57540"/>
        <dbReference type="ChEBI" id="CHEBI:57597"/>
        <dbReference type="ChEBI" id="CHEBI:57642"/>
        <dbReference type="ChEBI" id="CHEBI:57945"/>
        <dbReference type="EC" id="1.1.1.94"/>
    </reaction>
</comment>
<keyword evidence="5 8" id="KW-0443">Lipid metabolism</keyword>
<feature type="domain" description="Glycerol-3-phosphate dehydrogenase NAD-dependent C-terminal" evidence="12">
    <location>
        <begin position="185"/>
        <end position="324"/>
    </location>
</feature>
<keyword evidence="3 8" id="KW-0521">NADP</keyword>
<evidence type="ECO:0000256" key="8">
    <source>
        <dbReference type="HAMAP-Rule" id="MF_00394"/>
    </source>
</evidence>
<dbReference type="InterPro" id="IPR011128">
    <property type="entry name" value="G3P_DH_NAD-dep_N"/>
</dbReference>
<dbReference type="HAMAP" id="MF_00394">
    <property type="entry name" value="NAD_Glyc3P_dehydrog"/>
    <property type="match status" value="1"/>
</dbReference>
<dbReference type="PANTHER" id="PTHR11728">
    <property type="entry name" value="GLYCEROL-3-PHOSPHATE DEHYDROGENASE"/>
    <property type="match status" value="1"/>
</dbReference>
<dbReference type="PANTHER" id="PTHR11728:SF1">
    <property type="entry name" value="GLYCEROL-3-PHOSPHATE DEHYDROGENASE [NAD(+)] 2, CHLOROPLASTIC"/>
    <property type="match status" value="1"/>
</dbReference>
<dbReference type="InterPro" id="IPR013328">
    <property type="entry name" value="6PGD_dom2"/>
</dbReference>
<dbReference type="InterPro" id="IPR036291">
    <property type="entry name" value="NAD(P)-bd_dom_sf"/>
</dbReference>
<dbReference type="Gene3D" id="3.40.50.720">
    <property type="entry name" value="NAD(P)-binding Rossmann-like Domain"/>
    <property type="match status" value="1"/>
</dbReference>
<comment type="function">
    <text evidence="8">Catalyzes the reduction of the glycolytic intermediate dihydroxyacetone phosphate (DHAP) to sn-glycerol 3-phosphate (G3P), the key precursor for phospholipid synthesis.</text>
</comment>
<feature type="binding site" evidence="8">
    <location>
        <position position="141"/>
    </location>
    <ligand>
        <name>sn-glycerol 3-phosphate</name>
        <dbReference type="ChEBI" id="CHEBI:57597"/>
    </ligand>
</feature>
<evidence type="ECO:0000256" key="4">
    <source>
        <dbReference type="ARBA" id="ARBA00023002"/>
    </source>
</evidence>
<evidence type="ECO:0000313" key="14">
    <source>
        <dbReference type="Proteomes" id="UP000003121"/>
    </source>
</evidence>
<dbReference type="PIRSF" id="PIRSF000114">
    <property type="entry name" value="Glycerol-3-P_dh"/>
    <property type="match status" value="1"/>
</dbReference>
<dbReference type="NCBIfam" id="NF000940">
    <property type="entry name" value="PRK00094.1-2"/>
    <property type="match status" value="1"/>
</dbReference>
<evidence type="ECO:0000256" key="5">
    <source>
        <dbReference type="ARBA" id="ARBA00023098"/>
    </source>
</evidence>
<dbReference type="SUPFAM" id="SSF51735">
    <property type="entry name" value="NAD(P)-binding Rossmann-fold domains"/>
    <property type="match status" value="1"/>
</dbReference>
<feature type="binding site" evidence="8">
    <location>
        <position position="14"/>
    </location>
    <ligand>
        <name>NADPH</name>
        <dbReference type="ChEBI" id="CHEBI:57783"/>
    </ligand>
</feature>
<dbReference type="EMBL" id="CP003264">
    <property type="protein sequence ID" value="AFN35247.1"/>
    <property type="molecule type" value="Genomic_DNA"/>
</dbReference>
<proteinExistence type="inferred from homology"/>
<dbReference type="Proteomes" id="UP000003121">
    <property type="component" value="Chromosome"/>
</dbReference>
<dbReference type="PRINTS" id="PR00077">
    <property type="entry name" value="GPDHDRGNASE"/>
</dbReference>
<dbReference type="Pfam" id="PF01210">
    <property type="entry name" value="NAD_Gly3P_dh_N"/>
    <property type="match status" value="1"/>
</dbReference>
<feature type="binding site" evidence="8">
    <location>
        <position position="249"/>
    </location>
    <ligand>
        <name>sn-glycerol 3-phosphate</name>
        <dbReference type="ChEBI" id="CHEBI:57597"/>
    </ligand>
</feature>